<protein>
    <submittedName>
        <fullName evidence="1">Uncharacterized protein</fullName>
    </submittedName>
</protein>
<dbReference type="EMBL" id="JAGKQM010000007">
    <property type="protein sequence ID" value="KAH0917156.1"/>
    <property type="molecule type" value="Genomic_DNA"/>
</dbReference>
<proteinExistence type="predicted"/>
<name>A0ABQ8CJC0_BRANA</name>
<accession>A0ABQ8CJC0</accession>
<keyword evidence="2" id="KW-1185">Reference proteome</keyword>
<sequence length="31" mass="3657">MSLCLSSSSNWHSWHPSLNLRVFRVGRSKRQ</sequence>
<evidence type="ECO:0000313" key="1">
    <source>
        <dbReference type="EMBL" id="KAH0917156.1"/>
    </source>
</evidence>
<gene>
    <name evidence="1" type="ORF">HID58_024816</name>
</gene>
<comment type="caution">
    <text evidence="1">The sequence shown here is derived from an EMBL/GenBank/DDBJ whole genome shotgun (WGS) entry which is preliminary data.</text>
</comment>
<dbReference type="Proteomes" id="UP000824890">
    <property type="component" value="Unassembled WGS sequence"/>
</dbReference>
<organism evidence="1 2">
    <name type="scientific">Brassica napus</name>
    <name type="common">Rape</name>
    <dbReference type="NCBI Taxonomy" id="3708"/>
    <lineage>
        <taxon>Eukaryota</taxon>
        <taxon>Viridiplantae</taxon>
        <taxon>Streptophyta</taxon>
        <taxon>Embryophyta</taxon>
        <taxon>Tracheophyta</taxon>
        <taxon>Spermatophyta</taxon>
        <taxon>Magnoliopsida</taxon>
        <taxon>eudicotyledons</taxon>
        <taxon>Gunneridae</taxon>
        <taxon>Pentapetalae</taxon>
        <taxon>rosids</taxon>
        <taxon>malvids</taxon>
        <taxon>Brassicales</taxon>
        <taxon>Brassicaceae</taxon>
        <taxon>Brassiceae</taxon>
        <taxon>Brassica</taxon>
    </lineage>
</organism>
<reference evidence="1 2" key="1">
    <citation type="submission" date="2021-05" db="EMBL/GenBank/DDBJ databases">
        <title>Genome Assembly of Synthetic Allotetraploid Brassica napus Reveals Homoeologous Exchanges between Subgenomes.</title>
        <authorList>
            <person name="Davis J.T."/>
        </authorList>
    </citation>
    <scope>NUCLEOTIDE SEQUENCE [LARGE SCALE GENOMIC DNA]</scope>
    <source>
        <strain evidence="2">cv. Da-Ae</strain>
        <tissue evidence="1">Seedling</tissue>
    </source>
</reference>
<evidence type="ECO:0000313" key="2">
    <source>
        <dbReference type="Proteomes" id="UP000824890"/>
    </source>
</evidence>